<accession>A0ABW3M3E6</accession>
<organism evidence="2 3">
    <name type="scientific">Kibdelosporangium lantanae</name>
    <dbReference type="NCBI Taxonomy" id="1497396"/>
    <lineage>
        <taxon>Bacteria</taxon>
        <taxon>Bacillati</taxon>
        <taxon>Actinomycetota</taxon>
        <taxon>Actinomycetes</taxon>
        <taxon>Pseudonocardiales</taxon>
        <taxon>Pseudonocardiaceae</taxon>
        <taxon>Kibdelosporangium</taxon>
    </lineage>
</organism>
<protein>
    <submittedName>
        <fullName evidence="2">Rv3235 family protein</fullName>
    </submittedName>
</protein>
<dbReference type="InterPro" id="IPR045596">
    <property type="entry name" value="DUF6459"/>
</dbReference>
<dbReference type="Proteomes" id="UP001597045">
    <property type="component" value="Unassembled WGS sequence"/>
</dbReference>
<evidence type="ECO:0000256" key="1">
    <source>
        <dbReference type="SAM" id="MobiDB-lite"/>
    </source>
</evidence>
<feature type="region of interest" description="Disordered" evidence="1">
    <location>
        <begin position="1"/>
        <end position="39"/>
    </location>
</feature>
<proteinExistence type="predicted"/>
<gene>
    <name evidence="2" type="ORF">ACFQ1S_02215</name>
</gene>
<feature type="compositionally biased region" description="Low complexity" evidence="1">
    <location>
        <begin position="22"/>
        <end position="39"/>
    </location>
</feature>
<name>A0ABW3M3E6_9PSEU</name>
<comment type="caution">
    <text evidence="2">The sequence shown here is derived from an EMBL/GenBank/DDBJ whole genome shotgun (WGS) entry which is preliminary data.</text>
</comment>
<sequence>MIPTLRPLSGYEPPDLPERWTTPKPQTTPQLTIPPTRPTTPNLRALLTKLLEVLDGRRPIGQVKSLLANPVYEATLTRLRTKPHGVRYQLYSMHTCWPAETAVELMGRVEAVRAGGRRALAMVARMELTPDGWRCVVFRLLDGRRVI</sequence>
<evidence type="ECO:0000313" key="2">
    <source>
        <dbReference type="EMBL" id="MFD1044486.1"/>
    </source>
</evidence>
<evidence type="ECO:0000313" key="3">
    <source>
        <dbReference type="Proteomes" id="UP001597045"/>
    </source>
</evidence>
<reference evidence="3" key="1">
    <citation type="journal article" date="2019" name="Int. J. Syst. Evol. Microbiol.">
        <title>The Global Catalogue of Microorganisms (GCM) 10K type strain sequencing project: providing services to taxonomists for standard genome sequencing and annotation.</title>
        <authorList>
            <consortium name="The Broad Institute Genomics Platform"/>
            <consortium name="The Broad Institute Genome Sequencing Center for Infectious Disease"/>
            <person name="Wu L."/>
            <person name="Ma J."/>
        </authorList>
    </citation>
    <scope>NUCLEOTIDE SEQUENCE [LARGE SCALE GENOMIC DNA]</scope>
    <source>
        <strain evidence="3">JCM 31486</strain>
    </source>
</reference>
<dbReference type="EMBL" id="JBHTIS010000063">
    <property type="protein sequence ID" value="MFD1044486.1"/>
    <property type="molecule type" value="Genomic_DNA"/>
</dbReference>
<keyword evidence="3" id="KW-1185">Reference proteome</keyword>
<dbReference type="Pfam" id="PF20060">
    <property type="entry name" value="DUF6459"/>
    <property type="match status" value="1"/>
</dbReference>